<dbReference type="Pfam" id="PF12833">
    <property type="entry name" value="HTH_18"/>
    <property type="match status" value="1"/>
</dbReference>
<evidence type="ECO:0000256" key="2">
    <source>
        <dbReference type="ARBA" id="ARBA00023125"/>
    </source>
</evidence>
<name>A0A059KSZ8_9PSED</name>
<dbReference type="PANTHER" id="PTHR46796">
    <property type="entry name" value="HTH-TYPE TRANSCRIPTIONAL ACTIVATOR RHAS-RELATED"/>
    <property type="match status" value="1"/>
</dbReference>
<dbReference type="PRINTS" id="PR00032">
    <property type="entry name" value="HTHARAC"/>
</dbReference>
<comment type="function">
    <text evidence="4">Regulatory protein of the TOL plasmid xyl operons. XylS activates the xylXYZLTEGFJQKIH operon required for the degradation of toluene, m-xylene and p-xylene.</text>
</comment>
<evidence type="ECO:0000313" key="7">
    <source>
        <dbReference type="Proteomes" id="UP000026739"/>
    </source>
</evidence>
<dbReference type="PANTHER" id="PTHR46796:SF10">
    <property type="entry name" value="TRANSCRIPTIONAL ACTIVATOR FEAR"/>
    <property type="match status" value="1"/>
</dbReference>
<evidence type="ECO:0000256" key="4">
    <source>
        <dbReference type="ARBA" id="ARBA00037345"/>
    </source>
</evidence>
<accession>A0A059KSZ8</accession>
<organism evidence="6 7">
    <name type="scientific">Pseudomonas mandelii PD30</name>
    <dbReference type="NCBI Taxonomy" id="1419583"/>
    <lineage>
        <taxon>Bacteria</taxon>
        <taxon>Pseudomonadati</taxon>
        <taxon>Pseudomonadota</taxon>
        <taxon>Gammaproteobacteria</taxon>
        <taxon>Pseudomonadales</taxon>
        <taxon>Pseudomonadaceae</taxon>
        <taxon>Pseudomonas</taxon>
    </lineage>
</organism>
<dbReference type="InterPro" id="IPR035418">
    <property type="entry name" value="AraC-bd_2"/>
</dbReference>
<sequence length="306" mass="34238">MMTSSAVRNEAFENWLSQVNQACGRFDARALDSDFYGELAEFRSGAINLSVVDMAHVHLYRTSKDVSISSDGHYYAVFQMRGSSQLEQGDNRAQLGTGDIALIDACRPSDMTYNDDSRQLSLILPRQVVERGSHFNAVNCATRIAANTPLAAMANKLVLDTRQQEGLDMQESEAVLDALVSLLLPGISARDSGGDAHERQFRKIIAYIDEHLSVEELCPELIAREVGISVRGLYRMFSKRGLVVAQYIKHRRLDFCAENLRRAHVEQKLSALCYAWGFSDSSYFSSAFKSRFGVSPGAYRKRYSHN</sequence>
<dbReference type="InterPro" id="IPR050204">
    <property type="entry name" value="AraC_XylS_family_regulators"/>
</dbReference>
<gene>
    <name evidence="6" type="ORF">V466_30725</name>
</gene>
<evidence type="ECO:0000256" key="1">
    <source>
        <dbReference type="ARBA" id="ARBA00023015"/>
    </source>
</evidence>
<dbReference type="RefSeq" id="WP_033062074.1">
    <property type="nucleotide sequence ID" value="NZ_AZQQ01000110.1"/>
</dbReference>
<comment type="caution">
    <text evidence="6">The sequence shown here is derived from an EMBL/GenBank/DDBJ whole genome shotgun (WGS) entry which is preliminary data.</text>
</comment>
<dbReference type="Pfam" id="PF14525">
    <property type="entry name" value="AraC_binding_2"/>
    <property type="match status" value="1"/>
</dbReference>
<dbReference type="GO" id="GO:0043565">
    <property type="term" value="F:sequence-specific DNA binding"/>
    <property type="evidence" value="ECO:0007669"/>
    <property type="project" value="InterPro"/>
</dbReference>
<dbReference type="InterPro" id="IPR009057">
    <property type="entry name" value="Homeodomain-like_sf"/>
</dbReference>
<keyword evidence="1" id="KW-0805">Transcription regulation</keyword>
<protein>
    <submittedName>
        <fullName evidence="6">XRE family transcriptional regulator</fullName>
    </submittedName>
</protein>
<evidence type="ECO:0000313" key="6">
    <source>
        <dbReference type="EMBL" id="KDD65157.1"/>
    </source>
</evidence>
<dbReference type="SMART" id="SM00342">
    <property type="entry name" value="HTH_ARAC"/>
    <property type="match status" value="1"/>
</dbReference>
<dbReference type="AlphaFoldDB" id="A0A059KSZ8"/>
<dbReference type="GO" id="GO:0003700">
    <property type="term" value="F:DNA-binding transcription factor activity"/>
    <property type="evidence" value="ECO:0007669"/>
    <property type="project" value="InterPro"/>
</dbReference>
<keyword evidence="3" id="KW-0804">Transcription</keyword>
<keyword evidence="2" id="KW-0238">DNA-binding</keyword>
<dbReference type="Proteomes" id="UP000026739">
    <property type="component" value="Unassembled WGS sequence"/>
</dbReference>
<dbReference type="EMBL" id="AZQQ01000110">
    <property type="protein sequence ID" value="KDD65157.1"/>
    <property type="molecule type" value="Genomic_DNA"/>
</dbReference>
<dbReference type="InterPro" id="IPR018060">
    <property type="entry name" value="HTH_AraC"/>
</dbReference>
<evidence type="ECO:0000256" key="3">
    <source>
        <dbReference type="ARBA" id="ARBA00023163"/>
    </source>
</evidence>
<evidence type="ECO:0000259" key="5">
    <source>
        <dbReference type="PROSITE" id="PS01124"/>
    </source>
</evidence>
<dbReference type="NCBIfam" id="NF007243">
    <property type="entry name" value="PRK09685.1"/>
    <property type="match status" value="1"/>
</dbReference>
<dbReference type="Gene3D" id="1.10.10.60">
    <property type="entry name" value="Homeodomain-like"/>
    <property type="match status" value="1"/>
</dbReference>
<dbReference type="eggNOG" id="COG2207">
    <property type="taxonomic scope" value="Bacteria"/>
</dbReference>
<dbReference type="InterPro" id="IPR020449">
    <property type="entry name" value="Tscrpt_reg_AraC-type_HTH"/>
</dbReference>
<reference evidence="6 7" key="1">
    <citation type="submission" date="2013-12" db="EMBL/GenBank/DDBJ databases">
        <authorList>
            <person name="Formusa P.A."/>
            <person name="Habash M."/>
            <person name="Lee H."/>
            <person name="Trevors J.T."/>
        </authorList>
    </citation>
    <scope>NUCLEOTIDE SEQUENCE [LARGE SCALE GENOMIC DNA]</scope>
    <source>
        <strain evidence="6 7">PD30</strain>
    </source>
</reference>
<dbReference type="SUPFAM" id="SSF46689">
    <property type="entry name" value="Homeodomain-like"/>
    <property type="match status" value="1"/>
</dbReference>
<dbReference type="PROSITE" id="PS01124">
    <property type="entry name" value="HTH_ARAC_FAMILY_2"/>
    <property type="match status" value="1"/>
</dbReference>
<proteinExistence type="predicted"/>
<feature type="domain" description="HTH araC/xylS-type" evidence="5">
    <location>
        <begin position="202"/>
        <end position="302"/>
    </location>
</feature>